<dbReference type="Gene3D" id="6.20.220.10">
    <property type="entry name" value="ClpX chaperone, C4-type zinc finger domain"/>
    <property type="match status" value="1"/>
</dbReference>
<keyword evidence="1" id="KW-0143">Chaperone</keyword>
<reference evidence="3 4" key="1">
    <citation type="submission" date="2017-07" db="EMBL/GenBank/DDBJ databases">
        <title>The complete genome sequence of Bacillus mesonae strain H20-5, an efficient strain improving plant abiotic stress resistance.</title>
        <authorList>
            <person name="Kim S.Y."/>
            <person name="Song H."/>
            <person name="Sang M.K."/>
            <person name="Weon H.-Y."/>
            <person name="Song J."/>
        </authorList>
    </citation>
    <scope>NUCLEOTIDE SEQUENCE [LARGE SCALE GENOMIC DNA]</scope>
    <source>
        <strain evidence="3 4">H20-5</strain>
    </source>
</reference>
<dbReference type="GO" id="GO:0046983">
    <property type="term" value="F:protein dimerization activity"/>
    <property type="evidence" value="ECO:0007669"/>
    <property type="project" value="UniProtKB-UniRule"/>
</dbReference>
<dbReference type="RefSeq" id="WP_127487133.1">
    <property type="nucleotide sequence ID" value="NZ_CP022572.1"/>
</dbReference>
<feature type="binding site" evidence="1">
    <location>
        <position position="47"/>
    </location>
    <ligand>
        <name>Zn(2+)</name>
        <dbReference type="ChEBI" id="CHEBI:29105"/>
    </ligand>
</feature>
<feature type="binding site" evidence="1">
    <location>
        <position position="25"/>
    </location>
    <ligand>
        <name>Zn(2+)</name>
        <dbReference type="ChEBI" id="CHEBI:29105"/>
    </ligand>
</feature>
<dbReference type="GO" id="GO:0006457">
    <property type="term" value="P:protein folding"/>
    <property type="evidence" value="ECO:0007669"/>
    <property type="project" value="UniProtKB-UniRule"/>
</dbReference>
<dbReference type="InterPro" id="IPR059188">
    <property type="entry name" value="Znf_CLPX-like"/>
</dbReference>
<dbReference type="Proteomes" id="UP000282892">
    <property type="component" value="Chromosome"/>
</dbReference>
<dbReference type="GO" id="GO:0008270">
    <property type="term" value="F:zinc ion binding"/>
    <property type="evidence" value="ECO:0007669"/>
    <property type="project" value="UniProtKB-UniRule"/>
</dbReference>
<evidence type="ECO:0000313" key="3">
    <source>
        <dbReference type="EMBL" id="AZU62425.1"/>
    </source>
</evidence>
<dbReference type="AlphaFoldDB" id="A0A3T0HZ75"/>
<gene>
    <name evidence="3" type="ORF">CHR53_14705</name>
</gene>
<dbReference type="InterPro" id="IPR038366">
    <property type="entry name" value="Znf_CppX_C4_sf"/>
</dbReference>
<organism evidence="3 4">
    <name type="scientific">Neobacillus mesonae</name>
    <dbReference type="NCBI Taxonomy" id="1193713"/>
    <lineage>
        <taxon>Bacteria</taxon>
        <taxon>Bacillati</taxon>
        <taxon>Bacillota</taxon>
        <taxon>Bacilli</taxon>
        <taxon>Bacillales</taxon>
        <taxon>Bacillaceae</taxon>
        <taxon>Neobacillus</taxon>
    </lineage>
</organism>
<evidence type="ECO:0000313" key="4">
    <source>
        <dbReference type="Proteomes" id="UP000282892"/>
    </source>
</evidence>
<feature type="domain" description="ClpX-type ZB" evidence="2">
    <location>
        <begin position="13"/>
        <end position="65"/>
    </location>
</feature>
<name>A0A3T0HZ75_9BACI</name>
<evidence type="ECO:0000259" key="2">
    <source>
        <dbReference type="PROSITE" id="PS51902"/>
    </source>
</evidence>
<protein>
    <recommendedName>
        <fullName evidence="2">ClpX-type ZB domain-containing protein</fullName>
    </recommendedName>
</protein>
<feature type="binding site" evidence="1">
    <location>
        <position position="28"/>
    </location>
    <ligand>
        <name>Zn(2+)</name>
        <dbReference type="ChEBI" id="CHEBI:29105"/>
    </ligand>
</feature>
<dbReference type="PROSITE" id="PS51902">
    <property type="entry name" value="CLPX_ZB"/>
    <property type="match status" value="1"/>
</dbReference>
<dbReference type="GO" id="GO:0051082">
    <property type="term" value="F:unfolded protein binding"/>
    <property type="evidence" value="ECO:0007669"/>
    <property type="project" value="UniProtKB-UniRule"/>
</dbReference>
<dbReference type="Pfam" id="PF06689">
    <property type="entry name" value="zf-C4_ClpX"/>
    <property type="match status" value="1"/>
</dbReference>
<dbReference type="SMART" id="SM00994">
    <property type="entry name" value="zf-C4_ClpX"/>
    <property type="match status" value="1"/>
</dbReference>
<dbReference type="OrthoDB" id="2080806at2"/>
<feature type="binding site" evidence="1">
    <location>
        <position position="50"/>
    </location>
    <ligand>
        <name>Zn(2+)</name>
        <dbReference type="ChEBI" id="CHEBI:29105"/>
    </ligand>
</feature>
<dbReference type="EMBL" id="CP022572">
    <property type="protein sequence ID" value="AZU62425.1"/>
    <property type="molecule type" value="Genomic_DNA"/>
</dbReference>
<dbReference type="InterPro" id="IPR010603">
    <property type="entry name" value="Znf_CppX_C4"/>
</dbReference>
<proteinExistence type="inferred from homology"/>
<evidence type="ECO:0000256" key="1">
    <source>
        <dbReference type="PROSITE-ProRule" id="PRU01250"/>
    </source>
</evidence>
<dbReference type="KEGG" id="nmk:CHR53_14705"/>
<keyword evidence="4" id="KW-1185">Reference proteome</keyword>
<sequence>MYNALEKTSNLNNLNINNLKSNSTCSFCRTSKEDIGELAMGPGDSICSECLEFGTEVIKSYSIKD</sequence>
<keyword evidence="1" id="KW-0862">Zinc</keyword>
<dbReference type="SUPFAM" id="SSF57716">
    <property type="entry name" value="Glucocorticoid receptor-like (DNA-binding domain)"/>
    <property type="match status" value="1"/>
</dbReference>
<comment type="similarity">
    <text evidence="1">Belongs to the ClpX chaperone family.</text>
</comment>
<accession>A0A3T0HZ75</accession>
<keyword evidence="1" id="KW-0479">Metal-binding</keyword>